<sequence>SLHFQNKMFKYLLIALLGVTSIRGAAVPQQPKETPWALRLYTMEDGSGAWYDVDDFTHDLAPTGFSNIVKSVCGHGLWLLYENADYASGTIFNGAWTQVFAHYDDTCVDLPETRHNQV</sequence>
<feature type="signal peptide" evidence="1">
    <location>
        <begin position="1"/>
        <end position="24"/>
    </location>
</feature>
<proteinExistence type="predicted"/>
<evidence type="ECO:0000313" key="2">
    <source>
        <dbReference type="EMBL" id="CAL4246913.1"/>
    </source>
</evidence>
<keyword evidence="1" id="KW-0732">Signal</keyword>
<protein>
    <submittedName>
        <fullName evidence="2">Uncharacterized protein</fullName>
    </submittedName>
</protein>
<dbReference type="SUPFAM" id="SSF49695">
    <property type="entry name" value="gamma-Crystallin-like"/>
    <property type="match status" value="1"/>
</dbReference>
<comment type="caution">
    <text evidence="2">The sequence shown here is derived from an EMBL/GenBank/DDBJ whole genome shotgun (WGS) entry which is preliminary data.</text>
</comment>
<feature type="non-terminal residue" evidence="2">
    <location>
        <position position="118"/>
    </location>
</feature>
<evidence type="ECO:0000256" key="1">
    <source>
        <dbReference type="SAM" id="SignalP"/>
    </source>
</evidence>
<reference evidence="2 3" key="1">
    <citation type="submission" date="2024-05" db="EMBL/GenBank/DDBJ databases">
        <authorList>
            <person name="Wallberg A."/>
        </authorList>
    </citation>
    <scope>NUCLEOTIDE SEQUENCE [LARGE SCALE GENOMIC DNA]</scope>
</reference>
<feature type="chain" id="PRO_5044010802" evidence="1">
    <location>
        <begin position="25"/>
        <end position="118"/>
    </location>
</feature>
<dbReference type="EMBL" id="CAXKWB010146713">
    <property type="protein sequence ID" value="CAL4246913.1"/>
    <property type="molecule type" value="Genomic_DNA"/>
</dbReference>
<accession>A0AAV2STE0</accession>
<organism evidence="2 3">
    <name type="scientific">Meganyctiphanes norvegica</name>
    <name type="common">Northern krill</name>
    <name type="synonym">Thysanopoda norvegica</name>
    <dbReference type="NCBI Taxonomy" id="48144"/>
    <lineage>
        <taxon>Eukaryota</taxon>
        <taxon>Metazoa</taxon>
        <taxon>Ecdysozoa</taxon>
        <taxon>Arthropoda</taxon>
        <taxon>Crustacea</taxon>
        <taxon>Multicrustacea</taxon>
        <taxon>Malacostraca</taxon>
        <taxon>Eumalacostraca</taxon>
        <taxon>Eucarida</taxon>
        <taxon>Euphausiacea</taxon>
        <taxon>Euphausiidae</taxon>
        <taxon>Meganyctiphanes</taxon>
    </lineage>
</organism>
<evidence type="ECO:0000313" key="3">
    <source>
        <dbReference type="Proteomes" id="UP001497623"/>
    </source>
</evidence>
<name>A0AAV2STE0_MEGNR</name>
<dbReference type="Proteomes" id="UP001497623">
    <property type="component" value="Unassembled WGS sequence"/>
</dbReference>
<feature type="non-terminal residue" evidence="2">
    <location>
        <position position="1"/>
    </location>
</feature>
<dbReference type="AlphaFoldDB" id="A0AAV2STE0"/>
<dbReference type="InterPro" id="IPR011024">
    <property type="entry name" value="G_crystallin-like"/>
</dbReference>
<keyword evidence="3" id="KW-1185">Reference proteome</keyword>
<gene>
    <name evidence="2" type="ORF">MNOR_LOCUS41271</name>
</gene>